<dbReference type="Gene3D" id="1.10.268.10">
    <property type="entry name" value="Topoisomerase, domain 3"/>
    <property type="match status" value="1"/>
</dbReference>
<dbReference type="GO" id="GO:0005524">
    <property type="term" value="F:ATP binding"/>
    <property type="evidence" value="ECO:0007669"/>
    <property type="project" value="UniProtKB-UniRule"/>
</dbReference>
<dbReference type="PROSITE" id="PS52040">
    <property type="entry name" value="TOPO_IIA"/>
    <property type="match status" value="1"/>
</dbReference>
<dbReference type="Pfam" id="PF00521">
    <property type="entry name" value="DNA_topoisoIV"/>
    <property type="match status" value="1"/>
</dbReference>
<evidence type="ECO:0000256" key="3">
    <source>
        <dbReference type="ARBA" id="ARBA00022490"/>
    </source>
</evidence>
<keyword evidence="3 9" id="KW-0963">Cytoplasm</keyword>
<dbReference type="InterPro" id="IPR035516">
    <property type="entry name" value="Gyrase/topoIV_suA_C"/>
</dbReference>
<evidence type="ECO:0000256" key="7">
    <source>
        <dbReference type="ARBA" id="ARBA00023125"/>
    </source>
</evidence>
<evidence type="ECO:0000256" key="1">
    <source>
        <dbReference type="ARBA" id="ARBA00000185"/>
    </source>
</evidence>
<dbReference type="CDD" id="cd00187">
    <property type="entry name" value="TOP4c"/>
    <property type="match status" value="1"/>
</dbReference>
<dbReference type="EC" id="5.6.2.2" evidence="9"/>
<dbReference type="STRING" id="1940790.L21SP3_01042"/>
<comment type="miscellaneous">
    <text evidence="9">Few gyrases are as efficient as E.coli at forming negative supercoils. Not all organisms have 2 type II topoisomerases; in organisms with a single type II topoisomerase this enzyme also has to decatenate newly replicated chromosomes.</text>
</comment>
<accession>A0A1Q2HPC7</accession>
<protein>
    <recommendedName>
        <fullName evidence="9">DNA gyrase subunit A</fullName>
        <ecNumber evidence="9">5.6.2.2</ecNumber>
    </recommendedName>
</protein>
<dbReference type="FunFam" id="2.120.10.90:FF:000004">
    <property type="entry name" value="DNA gyrase subunit A"/>
    <property type="match status" value="1"/>
</dbReference>
<dbReference type="GO" id="GO:0006261">
    <property type="term" value="P:DNA-templated DNA replication"/>
    <property type="evidence" value="ECO:0007669"/>
    <property type="project" value="UniProtKB-UniRule"/>
</dbReference>
<evidence type="ECO:0000256" key="10">
    <source>
        <dbReference type="PROSITE-ProRule" id="PRU01384"/>
    </source>
</evidence>
<dbReference type="HAMAP" id="MF_01897">
    <property type="entry name" value="GyrA"/>
    <property type="match status" value="1"/>
</dbReference>
<evidence type="ECO:0000313" key="13">
    <source>
        <dbReference type="Proteomes" id="UP000188273"/>
    </source>
</evidence>
<evidence type="ECO:0000256" key="2">
    <source>
        <dbReference type="ARBA" id="ARBA00008263"/>
    </source>
</evidence>
<dbReference type="NCBIfam" id="NF004043">
    <property type="entry name" value="PRK05560.1"/>
    <property type="match status" value="1"/>
</dbReference>
<dbReference type="NCBIfam" id="TIGR01063">
    <property type="entry name" value="gyrA"/>
    <property type="match status" value="1"/>
</dbReference>
<evidence type="ECO:0000256" key="6">
    <source>
        <dbReference type="ARBA" id="ARBA00023029"/>
    </source>
</evidence>
<organism evidence="12 13">
    <name type="scientific">Sedimentisphaera cyanobacteriorum</name>
    <dbReference type="NCBI Taxonomy" id="1940790"/>
    <lineage>
        <taxon>Bacteria</taxon>
        <taxon>Pseudomonadati</taxon>
        <taxon>Planctomycetota</taxon>
        <taxon>Phycisphaerae</taxon>
        <taxon>Sedimentisphaerales</taxon>
        <taxon>Sedimentisphaeraceae</taxon>
        <taxon>Sedimentisphaera</taxon>
    </lineage>
</organism>
<name>A0A1Q2HPC7_9BACT</name>
<dbReference type="GO" id="GO:0006265">
    <property type="term" value="P:DNA topological change"/>
    <property type="evidence" value="ECO:0007669"/>
    <property type="project" value="UniProtKB-UniRule"/>
</dbReference>
<dbReference type="GO" id="GO:0034335">
    <property type="term" value="F:DNA negative supercoiling activity"/>
    <property type="evidence" value="ECO:0007669"/>
    <property type="project" value="UniProtKB-ARBA"/>
</dbReference>
<comment type="similarity">
    <text evidence="2 9">Belongs to the type II topoisomerase GyrA/ParC subunit family.</text>
</comment>
<dbReference type="KEGG" id="pbu:L21SP3_01042"/>
<evidence type="ECO:0000313" key="12">
    <source>
        <dbReference type="EMBL" id="AQQ09240.1"/>
    </source>
</evidence>
<dbReference type="RefSeq" id="WP_077539773.1">
    <property type="nucleotide sequence ID" value="NZ_CP019633.1"/>
</dbReference>
<evidence type="ECO:0000256" key="8">
    <source>
        <dbReference type="ARBA" id="ARBA00023235"/>
    </source>
</evidence>
<dbReference type="InterPro" id="IPR013757">
    <property type="entry name" value="Topo_IIA_A_a_sf"/>
</dbReference>
<keyword evidence="8 9" id="KW-0413">Isomerase</keyword>
<dbReference type="InterPro" id="IPR013758">
    <property type="entry name" value="Topo_IIA_A/C_ab"/>
</dbReference>
<dbReference type="SUPFAM" id="SSF101904">
    <property type="entry name" value="GyrA/ParC C-terminal domain-like"/>
    <property type="match status" value="1"/>
</dbReference>
<keyword evidence="6 9" id="KW-0799">Topoisomerase</keyword>
<dbReference type="InterPro" id="IPR013760">
    <property type="entry name" value="Topo_IIA-like_dom_sf"/>
</dbReference>
<keyword evidence="5 9" id="KW-0067">ATP-binding</keyword>
<proteinExistence type="inferred from homology"/>
<dbReference type="NCBIfam" id="NF004044">
    <property type="entry name" value="PRK05561.1"/>
    <property type="match status" value="1"/>
</dbReference>
<dbReference type="FunFam" id="3.30.1360.40:FF:000002">
    <property type="entry name" value="DNA gyrase subunit A"/>
    <property type="match status" value="1"/>
</dbReference>
<keyword evidence="4 9" id="KW-0547">Nucleotide-binding</keyword>
<dbReference type="InterPro" id="IPR005743">
    <property type="entry name" value="GyrA"/>
</dbReference>
<dbReference type="OrthoDB" id="9806486at2"/>
<comment type="function">
    <text evidence="9">A type II topoisomerase that negatively supercoils closed circular double-stranded (ds) DNA in an ATP-dependent manner to modulate DNA topology and maintain chromosomes in an underwound state. Negative supercoiling favors strand separation, and DNA replication, transcription, recombination and repair, all of which involve strand separation. Also able to catalyze the interconversion of other topological isomers of dsDNA rings, including catenanes and knotted rings. Type II topoisomerases break and join 2 DNA strands simultaneously in an ATP-dependent manner.</text>
</comment>
<dbReference type="Gene3D" id="2.120.10.90">
    <property type="entry name" value="DNA gyrase/topoisomerase IV, subunit A, C-terminal"/>
    <property type="match status" value="1"/>
</dbReference>
<reference evidence="13" key="1">
    <citation type="submission" date="2017-02" db="EMBL/GenBank/DDBJ databases">
        <title>Comparative genomics and description of representatives of a novel lineage of planctomycetes thriving in anoxic sediments.</title>
        <authorList>
            <person name="Spring S."/>
            <person name="Bunk B."/>
            <person name="Sproer C."/>
            <person name="Klenk H.-P."/>
        </authorList>
    </citation>
    <scope>NUCLEOTIDE SEQUENCE [LARGE SCALE GENOMIC DNA]</scope>
    <source>
        <strain evidence="13">L21-RPul-D3</strain>
    </source>
</reference>
<dbReference type="Gene3D" id="3.30.1360.40">
    <property type="match status" value="1"/>
</dbReference>
<dbReference type="FunFam" id="1.10.268.10:FF:000001">
    <property type="entry name" value="DNA gyrase subunit A"/>
    <property type="match status" value="1"/>
</dbReference>
<gene>
    <name evidence="9 12" type="primary">gyrA</name>
    <name evidence="12" type="ORF">L21SP3_01042</name>
</gene>
<dbReference type="Gene3D" id="3.90.199.10">
    <property type="entry name" value="Topoisomerase II, domain 5"/>
    <property type="match status" value="1"/>
</dbReference>
<comment type="catalytic activity">
    <reaction evidence="1 9 10">
        <text>ATP-dependent breakage, passage and rejoining of double-stranded DNA.</text>
        <dbReference type="EC" id="5.6.2.2"/>
    </reaction>
</comment>
<evidence type="ECO:0000256" key="4">
    <source>
        <dbReference type="ARBA" id="ARBA00022741"/>
    </source>
</evidence>
<dbReference type="InterPro" id="IPR006691">
    <property type="entry name" value="GyrA/parC_rep"/>
</dbReference>
<dbReference type="SMART" id="SM00434">
    <property type="entry name" value="TOP4c"/>
    <property type="match status" value="1"/>
</dbReference>
<dbReference type="EMBL" id="CP019633">
    <property type="protein sequence ID" value="AQQ09240.1"/>
    <property type="molecule type" value="Genomic_DNA"/>
</dbReference>
<dbReference type="InterPro" id="IPR050220">
    <property type="entry name" value="Type_II_DNA_Topoisomerases"/>
</dbReference>
<dbReference type="AlphaFoldDB" id="A0A1Q2HPC7"/>
<sequence>MTDEINRPEFEEIIEGKSILDEMKHSYLNYSMSVIVSRALPDVRDGLKPSQRRILVAMNDLNLGPRGKHRKCAKIAGDTSGNYHPHGEAVVYPTLVRMGQGWSMRYMLVDPQGNFGSIDGDPPAAMRYTEARMHAAATDMLEDLNKETVDFVQNYDETRTEPVVLPSKFPNLLVNGSTGIAVGMATNMAPHNITEVGRAIIKLIDNPESKILELMEELPGPDFPTGGIICGKKGIMDAYTNGRGHVRVRCRYDVEETKTGKSKIIITEIPYMVVKTNVVSKIADCVHSGLLPEVADVNDESDRKGLRIVVDTKKDAEPEVVINKLFKYTQLQTTFAINNVVLVNNRPMTLNMRQLMQEYLDHRKDVIRRRTQFLLRKSRNRAHILEGLILAVSDIDEIIELIKSSPDVPTAKLNLMNKPLKLVESATLKRLLPEDFLAEAEQGEKYLTGPQADAILGMQLQKLTGLEIEKLANEYAKLAEQIKHYEKILADEKIVFSMIREDLSEMVEKYGDKRRTEITEAVEDFDIEDLIQEEKVVVTVSHEGYVKRMPIDTYRKQGRGGRGIIGSDSKDDDFIERLFIASTHDYLMVFTDNGRCYWLKVYQIPSLSRQSKGRSIANLLELGDSRIMSIINVREFDRRNLIFATRKGIVKKTVLEAYGNVRANGVNAIKLDEDDDLISVAITSGSDEILLATRSGMSIRFSEEDVRQMGRTARGVKGIKLKGEDRVVGMIILEAGSSILTICENGFGKRTALSEYRLQSRGGTGIINIKQSERNGKVVAVMAVADEDDIMMITRNGIIIRTGLEEVREIGRNTAGVRLIKLGKDDQVVSTARIVKEQEAEAEVEAAEEAEDAGED</sequence>
<feature type="short sequence motif" description="GyrA-box" evidence="9">
    <location>
        <begin position="557"/>
        <end position="563"/>
    </location>
</feature>
<comment type="subunit">
    <text evidence="9">Heterotetramer, composed of two GyrA and two GyrB chains. In the heterotetramer, GyrA contains the active site tyrosine that forms a transient covalent intermediate with DNA, while GyrB binds cofactors and catalyzes ATP hydrolysis.</text>
</comment>
<dbReference type="GO" id="GO:0003677">
    <property type="term" value="F:DNA binding"/>
    <property type="evidence" value="ECO:0007669"/>
    <property type="project" value="UniProtKB-UniRule"/>
</dbReference>
<evidence type="ECO:0000256" key="9">
    <source>
        <dbReference type="HAMAP-Rule" id="MF_01897"/>
    </source>
</evidence>
<feature type="active site" description="O-(5'-phospho-DNA)-tyrosine intermediate" evidence="9 10">
    <location>
        <position position="128"/>
    </location>
</feature>
<keyword evidence="13" id="KW-1185">Reference proteome</keyword>
<dbReference type="PANTHER" id="PTHR43493:SF5">
    <property type="entry name" value="DNA GYRASE SUBUNIT A, CHLOROPLASTIC_MITOCHONDRIAL"/>
    <property type="match status" value="1"/>
</dbReference>
<evidence type="ECO:0000259" key="11">
    <source>
        <dbReference type="PROSITE" id="PS52040"/>
    </source>
</evidence>
<dbReference type="PANTHER" id="PTHR43493">
    <property type="entry name" value="DNA GYRASE/TOPOISOMERASE SUBUNIT A"/>
    <property type="match status" value="1"/>
</dbReference>
<feature type="domain" description="Topo IIA-type catalytic" evidence="11">
    <location>
        <begin position="40"/>
        <end position="530"/>
    </location>
</feature>
<dbReference type="GO" id="GO:0005694">
    <property type="term" value="C:chromosome"/>
    <property type="evidence" value="ECO:0007669"/>
    <property type="project" value="InterPro"/>
</dbReference>
<dbReference type="InterPro" id="IPR002205">
    <property type="entry name" value="Topo_IIA_dom_A"/>
</dbReference>
<dbReference type="GO" id="GO:0009330">
    <property type="term" value="C:DNA topoisomerase type II (double strand cut, ATP-hydrolyzing) complex"/>
    <property type="evidence" value="ECO:0007669"/>
    <property type="project" value="TreeGrafter"/>
</dbReference>
<dbReference type="GO" id="GO:0005737">
    <property type="term" value="C:cytoplasm"/>
    <property type="evidence" value="ECO:0007669"/>
    <property type="project" value="UniProtKB-SubCell"/>
</dbReference>
<dbReference type="Pfam" id="PF03989">
    <property type="entry name" value="DNA_gyraseA_C"/>
    <property type="match status" value="6"/>
</dbReference>
<evidence type="ECO:0000256" key="5">
    <source>
        <dbReference type="ARBA" id="ARBA00022840"/>
    </source>
</evidence>
<dbReference type="SUPFAM" id="SSF56719">
    <property type="entry name" value="Type II DNA topoisomerase"/>
    <property type="match status" value="1"/>
</dbReference>
<comment type="subcellular location">
    <subcellularLocation>
        <location evidence="9">Cytoplasm</location>
    </subcellularLocation>
</comment>
<dbReference type="Proteomes" id="UP000188273">
    <property type="component" value="Chromosome"/>
</dbReference>
<keyword evidence="7 9" id="KW-0238">DNA-binding</keyword>